<evidence type="ECO:0000256" key="1">
    <source>
        <dbReference type="SAM" id="MobiDB-lite"/>
    </source>
</evidence>
<dbReference type="AlphaFoldDB" id="A0A843WJN8"/>
<organism evidence="2 3">
    <name type="scientific">Colocasia esculenta</name>
    <name type="common">Wild taro</name>
    <name type="synonym">Arum esculentum</name>
    <dbReference type="NCBI Taxonomy" id="4460"/>
    <lineage>
        <taxon>Eukaryota</taxon>
        <taxon>Viridiplantae</taxon>
        <taxon>Streptophyta</taxon>
        <taxon>Embryophyta</taxon>
        <taxon>Tracheophyta</taxon>
        <taxon>Spermatophyta</taxon>
        <taxon>Magnoliopsida</taxon>
        <taxon>Liliopsida</taxon>
        <taxon>Araceae</taxon>
        <taxon>Aroideae</taxon>
        <taxon>Colocasieae</taxon>
        <taxon>Colocasia</taxon>
    </lineage>
</organism>
<dbReference type="EMBL" id="NMUH01004561">
    <property type="protein sequence ID" value="MQM10049.1"/>
    <property type="molecule type" value="Genomic_DNA"/>
</dbReference>
<feature type="non-terminal residue" evidence="2">
    <location>
        <position position="97"/>
    </location>
</feature>
<comment type="caution">
    <text evidence="2">The sequence shown here is derived from an EMBL/GenBank/DDBJ whole genome shotgun (WGS) entry which is preliminary data.</text>
</comment>
<name>A0A843WJN8_COLES</name>
<protein>
    <submittedName>
        <fullName evidence="2">Uncharacterized protein</fullName>
    </submittedName>
</protein>
<evidence type="ECO:0000313" key="3">
    <source>
        <dbReference type="Proteomes" id="UP000652761"/>
    </source>
</evidence>
<feature type="region of interest" description="Disordered" evidence="1">
    <location>
        <begin position="66"/>
        <end position="97"/>
    </location>
</feature>
<reference evidence="2" key="1">
    <citation type="submission" date="2017-07" db="EMBL/GenBank/DDBJ databases">
        <title>Taro Niue Genome Assembly and Annotation.</title>
        <authorList>
            <person name="Atibalentja N."/>
            <person name="Keating K."/>
            <person name="Fields C.J."/>
        </authorList>
    </citation>
    <scope>NUCLEOTIDE SEQUENCE</scope>
    <source>
        <strain evidence="2">Niue_2</strain>
        <tissue evidence="2">Leaf</tissue>
    </source>
</reference>
<evidence type="ECO:0000313" key="2">
    <source>
        <dbReference type="EMBL" id="MQM10049.1"/>
    </source>
</evidence>
<proteinExistence type="predicted"/>
<sequence length="97" mass="11175">SQVRKHERNYTVIVLGYTVEPENPCKPRHHKNPAVTQTIDTAWTNTLATEHYTSQPVRYATRLTLDQRSMSSTSRRSEMRNKNNHNCRSLAGLQSHA</sequence>
<dbReference type="Proteomes" id="UP000652761">
    <property type="component" value="Unassembled WGS sequence"/>
</dbReference>
<gene>
    <name evidence="2" type="ORF">Taro_042938</name>
</gene>
<accession>A0A843WJN8</accession>
<keyword evidence="3" id="KW-1185">Reference proteome</keyword>